<feature type="transmembrane region" description="Helical" evidence="10">
    <location>
        <begin position="205"/>
        <end position="233"/>
    </location>
</feature>
<sequence length="429" mass="49943">MGNAQFIHDILSKRNYDFGRTDVTLKNFHPQIYMTLATEGVFFVKRDSYLRFCIPFYNIAMTIIGVTFEGLNVYMGMNTGDYSVVWESVCYVSIISSTITVYAGLLLNREKIWSQIEEMERDFEEICNLGPRYRDPFMEGQLLVWKLFCGWSIFVITICSSFFIYPCILLVYQSLKPSEEYKNRPLVFPLWLPNDDPYRTPNYEIFFVVEVFFVIAFTLCFGGYVYTLFHFLLHYYTKMDMIILDFQVIFDGLDESVVKLPKTDPRRISVQMTLNKRLKRIVTWHLSIFRAIHTAASVFRPTLIYQVMCSAVILCLIFNQIVMKLDRGEFDVVFTLLGAGAVLQLWIPCYLGTILRNKGFAVGDACWNCGWHETSLGLLIRIDILVVLMRAQMPIFIKYTGQPVVQLETFSAIMSTSYSYFNMLRQSQK</sequence>
<keyword evidence="4 10" id="KW-0812">Transmembrane</keyword>
<evidence type="ECO:0000256" key="1">
    <source>
        <dbReference type="ARBA" id="ARBA00004651"/>
    </source>
</evidence>
<evidence type="ECO:0000256" key="5">
    <source>
        <dbReference type="ARBA" id="ARBA00022725"/>
    </source>
</evidence>
<evidence type="ECO:0000313" key="11">
    <source>
        <dbReference type="EMBL" id="QRF70967.1"/>
    </source>
</evidence>
<evidence type="ECO:0000256" key="3">
    <source>
        <dbReference type="ARBA" id="ARBA00022606"/>
    </source>
</evidence>
<organism evidence="11">
    <name type="scientific">Semiothisa cinerearia</name>
    <dbReference type="NCBI Taxonomy" id="2249628"/>
    <lineage>
        <taxon>Eukaryota</taxon>
        <taxon>Metazoa</taxon>
        <taxon>Ecdysozoa</taxon>
        <taxon>Arthropoda</taxon>
        <taxon>Hexapoda</taxon>
        <taxon>Insecta</taxon>
        <taxon>Pterygota</taxon>
        <taxon>Neoptera</taxon>
        <taxon>Endopterygota</taxon>
        <taxon>Lepidoptera</taxon>
        <taxon>Glossata</taxon>
        <taxon>Ditrysia</taxon>
        <taxon>Geometroidea</taxon>
        <taxon>Geometridae</taxon>
        <taxon>Ennominae</taxon>
        <taxon>Semiothisa</taxon>
    </lineage>
</organism>
<evidence type="ECO:0000256" key="6">
    <source>
        <dbReference type="ARBA" id="ARBA00022989"/>
    </source>
</evidence>
<dbReference type="PANTHER" id="PTHR21137:SF35">
    <property type="entry name" value="ODORANT RECEPTOR 19A-RELATED"/>
    <property type="match status" value="1"/>
</dbReference>
<proteinExistence type="evidence at transcript level"/>
<feature type="transmembrane region" description="Helical" evidence="10">
    <location>
        <begin position="305"/>
        <end position="323"/>
    </location>
</feature>
<dbReference type="EMBL" id="MT380377">
    <property type="protein sequence ID" value="QRF70967.1"/>
    <property type="molecule type" value="mRNA"/>
</dbReference>
<keyword evidence="7 10" id="KW-0472">Membrane</keyword>
<evidence type="ECO:0000256" key="7">
    <source>
        <dbReference type="ARBA" id="ARBA00023136"/>
    </source>
</evidence>
<evidence type="ECO:0000256" key="2">
    <source>
        <dbReference type="ARBA" id="ARBA00022475"/>
    </source>
</evidence>
<evidence type="ECO:0000256" key="4">
    <source>
        <dbReference type="ARBA" id="ARBA00022692"/>
    </source>
</evidence>
<comment type="caution">
    <text evidence="10">Lacks conserved residue(s) required for the propagation of feature annotation.</text>
</comment>
<comment type="similarity">
    <text evidence="10">Belongs to the insect chemoreceptor superfamily. Heteromeric odorant receptor channel (TC 1.A.69) family.</text>
</comment>
<protein>
    <recommendedName>
        <fullName evidence="10">Odorant receptor</fullName>
    </recommendedName>
</protein>
<dbReference type="InterPro" id="IPR004117">
    <property type="entry name" value="7tm6_olfct_rcpt"/>
</dbReference>
<feature type="transmembrane region" description="Helical" evidence="10">
    <location>
        <begin position="330"/>
        <end position="347"/>
    </location>
</feature>
<dbReference type="GO" id="GO:0004984">
    <property type="term" value="F:olfactory receptor activity"/>
    <property type="evidence" value="ECO:0007669"/>
    <property type="project" value="InterPro"/>
</dbReference>
<keyword evidence="3 10" id="KW-0716">Sensory transduction</keyword>
<evidence type="ECO:0000256" key="8">
    <source>
        <dbReference type="ARBA" id="ARBA00023170"/>
    </source>
</evidence>
<gene>
    <name evidence="11" type="primary">OR4</name>
</gene>
<accession>A0A889XL71</accession>
<dbReference type="Pfam" id="PF02949">
    <property type="entry name" value="7tm_6"/>
    <property type="match status" value="1"/>
</dbReference>
<comment type="subcellular location">
    <subcellularLocation>
        <location evidence="1 10">Cell membrane</location>
        <topology evidence="1 10">Multi-pass membrane protein</topology>
    </subcellularLocation>
</comment>
<keyword evidence="8 10" id="KW-0675">Receptor</keyword>
<keyword evidence="9 10" id="KW-0807">Transducer</keyword>
<keyword evidence="6 10" id="KW-1133">Transmembrane helix</keyword>
<feature type="transmembrane region" description="Helical" evidence="10">
    <location>
        <begin position="49"/>
        <end position="68"/>
    </location>
</feature>
<reference evidence="11" key="1">
    <citation type="journal article" name="PLoS ONE">
        <title>Identification of chemosensory genes from the antennal transcriptome of Semiothisa cinerearia.</title>
        <authorList>
            <person name="Liu P."/>
            <person name="Zhang X."/>
            <person name="Meng R."/>
            <person name="Liu C."/>
            <person name="Li M."/>
            <person name="Zhang T."/>
        </authorList>
    </citation>
    <scope>NUCLEOTIDE SEQUENCE</scope>
</reference>
<dbReference type="GO" id="GO:0007165">
    <property type="term" value="P:signal transduction"/>
    <property type="evidence" value="ECO:0007669"/>
    <property type="project" value="UniProtKB-KW"/>
</dbReference>
<dbReference type="AlphaFoldDB" id="A0A889XL71"/>
<feature type="transmembrane region" description="Helical" evidence="10">
    <location>
        <begin position="142"/>
        <end position="172"/>
    </location>
</feature>
<keyword evidence="2" id="KW-1003">Cell membrane</keyword>
<dbReference type="GO" id="GO:0005886">
    <property type="term" value="C:plasma membrane"/>
    <property type="evidence" value="ECO:0007669"/>
    <property type="project" value="UniProtKB-SubCell"/>
</dbReference>
<evidence type="ECO:0000256" key="9">
    <source>
        <dbReference type="ARBA" id="ARBA00023224"/>
    </source>
</evidence>
<evidence type="ECO:0000256" key="10">
    <source>
        <dbReference type="RuleBase" id="RU351113"/>
    </source>
</evidence>
<feature type="transmembrane region" description="Helical" evidence="10">
    <location>
        <begin position="88"/>
        <end position="107"/>
    </location>
</feature>
<name>A0A889XL71_9NEOP</name>
<dbReference type="GO" id="GO:0005549">
    <property type="term" value="F:odorant binding"/>
    <property type="evidence" value="ECO:0007669"/>
    <property type="project" value="InterPro"/>
</dbReference>
<keyword evidence="5 10" id="KW-0552">Olfaction</keyword>
<dbReference type="PANTHER" id="PTHR21137">
    <property type="entry name" value="ODORANT RECEPTOR"/>
    <property type="match status" value="1"/>
</dbReference>